<feature type="region of interest" description="Disordered" evidence="7">
    <location>
        <begin position="523"/>
        <end position="557"/>
    </location>
</feature>
<dbReference type="GO" id="GO:0016567">
    <property type="term" value="P:protein ubiquitination"/>
    <property type="evidence" value="ECO:0007669"/>
    <property type="project" value="InterPro"/>
</dbReference>
<dbReference type="GO" id="GO:0006511">
    <property type="term" value="P:ubiquitin-dependent protein catabolic process"/>
    <property type="evidence" value="ECO:0007669"/>
    <property type="project" value="TreeGrafter"/>
</dbReference>
<dbReference type="InterPro" id="IPR025829">
    <property type="entry name" value="Zn_knuckle_CX2CX3GHX4C"/>
</dbReference>
<dbReference type="InterPro" id="IPR013083">
    <property type="entry name" value="Znf_RING/FYVE/PHD"/>
</dbReference>
<dbReference type="CDD" id="cd16620">
    <property type="entry name" value="vRING-HC-C4C4_RBBP6"/>
    <property type="match status" value="1"/>
</dbReference>
<dbReference type="GO" id="GO:0061630">
    <property type="term" value="F:ubiquitin protein ligase activity"/>
    <property type="evidence" value="ECO:0007669"/>
    <property type="project" value="InterPro"/>
</dbReference>
<proteinExistence type="predicted"/>
<dbReference type="Pfam" id="PF13696">
    <property type="entry name" value="zf-CCHC_2"/>
    <property type="match status" value="1"/>
</dbReference>
<keyword evidence="3 6" id="KW-0863">Zinc-finger</keyword>
<dbReference type="InterPro" id="IPR033489">
    <property type="entry name" value="RBBP6"/>
</dbReference>
<evidence type="ECO:0000256" key="7">
    <source>
        <dbReference type="SAM" id="MobiDB-lite"/>
    </source>
</evidence>
<dbReference type="InterPro" id="IPR001841">
    <property type="entry name" value="Znf_RING"/>
</dbReference>
<dbReference type="PANTHER" id="PTHR15439">
    <property type="entry name" value="RETINOBLASTOMA-BINDING PROTEIN 6"/>
    <property type="match status" value="1"/>
</dbReference>
<reference evidence="12" key="2">
    <citation type="submission" date="2020-12" db="UniProtKB">
        <authorList>
            <consortium name="WormBaseParasite"/>
        </authorList>
    </citation>
    <scope>IDENTIFICATION</scope>
</reference>
<dbReference type="CTD" id="36379909"/>
<keyword evidence="4" id="KW-0862">Zinc</keyword>
<feature type="compositionally biased region" description="Basic and acidic residues" evidence="7">
    <location>
        <begin position="524"/>
        <end position="534"/>
    </location>
</feature>
<dbReference type="GO" id="GO:0005634">
    <property type="term" value="C:nucleus"/>
    <property type="evidence" value="ECO:0007669"/>
    <property type="project" value="UniProtKB-SubCell"/>
</dbReference>
<dbReference type="Proteomes" id="UP000035682">
    <property type="component" value="Unplaced"/>
</dbReference>
<evidence type="ECO:0000256" key="4">
    <source>
        <dbReference type="ARBA" id="ARBA00022833"/>
    </source>
</evidence>
<dbReference type="WormBase" id="SRAE_2000220600">
    <property type="protein sequence ID" value="SRP02384"/>
    <property type="gene ID" value="WBGene00262415"/>
</dbReference>
<keyword evidence="2" id="KW-0479">Metal-binding</keyword>
<dbReference type="Gene3D" id="3.30.40.10">
    <property type="entry name" value="Zinc/RING finger domain, C3HC4 (zinc finger)"/>
    <property type="match status" value="1"/>
</dbReference>
<dbReference type="PROSITE" id="PS50089">
    <property type="entry name" value="ZF_RING_2"/>
    <property type="match status" value="1"/>
</dbReference>
<feature type="domain" description="DWNN" evidence="9">
    <location>
        <begin position="4"/>
        <end position="75"/>
    </location>
</feature>
<dbReference type="WBParaSite" id="SRAE_2000220600.1">
    <property type="protein sequence ID" value="SRAE_2000220600.1"/>
    <property type="gene ID" value="WBGene00262415"/>
</dbReference>
<dbReference type="STRING" id="34506.A0A090MYP5"/>
<evidence type="ECO:0000256" key="5">
    <source>
        <dbReference type="ARBA" id="ARBA00023242"/>
    </source>
</evidence>
<dbReference type="Gene3D" id="4.10.60.10">
    <property type="entry name" value="Zinc finger, CCHC-type"/>
    <property type="match status" value="1"/>
</dbReference>
<feature type="compositionally biased region" description="Basic and acidic residues" evidence="7">
    <location>
        <begin position="226"/>
        <end position="240"/>
    </location>
</feature>
<feature type="domain" description="RING-type" evidence="8">
    <location>
        <begin position="247"/>
        <end position="285"/>
    </location>
</feature>
<gene>
    <name evidence="10 12 13" type="ORF">SRAE_2000220600</name>
</gene>
<dbReference type="SUPFAM" id="SSF57850">
    <property type="entry name" value="RING/U-box"/>
    <property type="match status" value="1"/>
</dbReference>
<protein>
    <submittedName>
        <fullName evidence="10 12">E3 ubiquitin-protein ligase RBBP6</fullName>
    </submittedName>
</protein>
<evidence type="ECO:0000259" key="9">
    <source>
        <dbReference type="PROSITE" id="PS51282"/>
    </source>
</evidence>
<feature type="compositionally biased region" description="Basic residues" evidence="7">
    <location>
        <begin position="535"/>
        <end position="546"/>
    </location>
</feature>
<sequence length="557" mass="62626">MSSIHYKFWSSIDYKILQIPGLSIKVNNLKTAIFEAENIRSDLFDLKIFDAHTNQEYTDDEVVKRNNSVAIKRIPRNGGTKLPKLLDSNVYGDEIKNGESLENESLFSNVDYSKMTEDEKIAHLKKASGQEYQPSNYAKKGVNQSGVPPPSYICNRCFQPGHWYKLCPMLNTKRTTGIPTEDLMETTKDDPMAMLHPSGKYVIPIMHWKARNEKNNLIGSSVESQGKIKEEEEEKKPKNDLPSELVCPLCNSLFVDAVLTYCCGNTFCADCLTKIIIEDKEGKCPGVSCNQKKLNSSSFVPNKKVREAVKNYSLTLAKVSRDINSSISNTTLPVDSSSNCSIKKDEIKKEKENSEDESLIIRNTMSPPKVVRIDLSNPVALAMNSKITAEKVLDKIKSSGSPNELAEDEKKLPILNNLVTNPECPNNTNNDSLKNKNLLLVDTSVPPPLGFPTSNMMETPRFGNPHISSMSSSLAPPGVDPLNFNMMRHGRMMNGFSNSFSLINTFPAFTQFSKPVVSGFDKMILSKEKKEDSKKRKRKTRDRSKSRREDKKKKEYH</sequence>
<evidence type="ECO:0000256" key="3">
    <source>
        <dbReference type="ARBA" id="ARBA00022771"/>
    </source>
</evidence>
<feature type="compositionally biased region" description="Basic and acidic residues" evidence="7">
    <location>
        <begin position="547"/>
        <end position="557"/>
    </location>
</feature>
<dbReference type="SMART" id="SM01180">
    <property type="entry name" value="DWNN"/>
    <property type="match status" value="1"/>
</dbReference>
<dbReference type="EMBL" id="LN609529">
    <property type="protein sequence ID" value="CEF67544.1"/>
    <property type="molecule type" value="Genomic_DNA"/>
</dbReference>
<evidence type="ECO:0000313" key="13">
    <source>
        <dbReference type="WormBase" id="SRAE_2000220600"/>
    </source>
</evidence>
<dbReference type="AlphaFoldDB" id="A0A090MYP5"/>
<name>A0A090MYP5_STRRB</name>
<evidence type="ECO:0000256" key="6">
    <source>
        <dbReference type="PROSITE-ProRule" id="PRU00175"/>
    </source>
</evidence>
<accession>A0A090MYP5</accession>
<dbReference type="GO" id="GO:0003676">
    <property type="term" value="F:nucleic acid binding"/>
    <property type="evidence" value="ECO:0007669"/>
    <property type="project" value="InterPro"/>
</dbReference>
<dbReference type="InterPro" id="IPR014891">
    <property type="entry name" value="DWNN_domain"/>
</dbReference>
<dbReference type="PROSITE" id="PS51282">
    <property type="entry name" value="DWNN"/>
    <property type="match status" value="1"/>
</dbReference>
<feature type="region of interest" description="Disordered" evidence="7">
    <location>
        <begin position="219"/>
        <end position="240"/>
    </location>
</feature>
<keyword evidence="5" id="KW-0539">Nucleus</keyword>
<dbReference type="GO" id="GO:0006397">
    <property type="term" value="P:mRNA processing"/>
    <property type="evidence" value="ECO:0007669"/>
    <property type="project" value="InterPro"/>
</dbReference>
<evidence type="ECO:0000256" key="2">
    <source>
        <dbReference type="ARBA" id="ARBA00022723"/>
    </source>
</evidence>
<dbReference type="RefSeq" id="XP_024506744.1">
    <property type="nucleotide sequence ID" value="XM_024653248.1"/>
</dbReference>
<organism evidence="10">
    <name type="scientific">Strongyloides ratti</name>
    <name type="common">Parasitic roundworm</name>
    <dbReference type="NCBI Taxonomy" id="34506"/>
    <lineage>
        <taxon>Eukaryota</taxon>
        <taxon>Metazoa</taxon>
        <taxon>Ecdysozoa</taxon>
        <taxon>Nematoda</taxon>
        <taxon>Chromadorea</taxon>
        <taxon>Rhabditida</taxon>
        <taxon>Tylenchina</taxon>
        <taxon>Panagrolaimomorpha</taxon>
        <taxon>Strongyloidoidea</taxon>
        <taxon>Strongyloididae</taxon>
        <taxon>Strongyloides</taxon>
    </lineage>
</organism>
<evidence type="ECO:0000256" key="1">
    <source>
        <dbReference type="ARBA" id="ARBA00004123"/>
    </source>
</evidence>
<dbReference type="Pfam" id="PF08783">
    <property type="entry name" value="DWNN"/>
    <property type="match status" value="1"/>
</dbReference>
<evidence type="ECO:0000313" key="11">
    <source>
        <dbReference type="Proteomes" id="UP000035682"/>
    </source>
</evidence>
<reference evidence="10 11" key="1">
    <citation type="submission" date="2014-09" db="EMBL/GenBank/DDBJ databases">
        <authorList>
            <person name="Martin A.A."/>
        </authorList>
    </citation>
    <scope>NUCLEOTIDE SEQUENCE</scope>
    <source>
        <strain evidence="11">ED321</strain>
        <strain evidence="10">ED321 Heterogonic</strain>
    </source>
</reference>
<dbReference type="PANTHER" id="PTHR15439:SF0">
    <property type="entry name" value="CELL DIVISION CYCLE AND APOPTOSIS REGULATOR PROTEIN 1-RELATED"/>
    <property type="match status" value="1"/>
</dbReference>
<dbReference type="SUPFAM" id="SSF57756">
    <property type="entry name" value="Retrovirus zinc finger-like domains"/>
    <property type="match status" value="1"/>
</dbReference>
<comment type="subcellular location">
    <subcellularLocation>
        <location evidence="1">Nucleus</location>
    </subcellularLocation>
</comment>
<evidence type="ECO:0000313" key="10">
    <source>
        <dbReference type="EMBL" id="CEF67544.1"/>
    </source>
</evidence>
<keyword evidence="11" id="KW-1185">Reference proteome</keyword>
<evidence type="ECO:0000313" key="12">
    <source>
        <dbReference type="WBParaSite" id="SRAE_2000220600.1"/>
    </source>
</evidence>
<dbReference type="InterPro" id="IPR036875">
    <property type="entry name" value="Znf_CCHC_sf"/>
</dbReference>
<dbReference type="GO" id="GO:0008270">
    <property type="term" value="F:zinc ion binding"/>
    <property type="evidence" value="ECO:0007669"/>
    <property type="project" value="UniProtKB-KW"/>
</dbReference>
<dbReference type="OrthoDB" id="106784at2759"/>
<dbReference type="Gene3D" id="3.10.20.90">
    <property type="entry name" value="Phosphatidylinositol 3-kinase Catalytic Subunit, Chain A, domain 1"/>
    <property type="match status" value="1"/>
</dbReference>
<evidence type="ECO:0000259" key="8">
    <source>
        <dbReference type="PROSITE" id="PS50089"/>
    </source>
</evidence>
<dbReference type="GeneID" id="36379909"/>